<proteinExistence type="predicted"/>
<dbReference type="GO" id="GO:0008270">
    <property type="term" value="F:zinc ion binding"/>
    <property type="evidence" value="ECO:0007669"/>
    <property type="project" value="UniProtKB-KW"/>
</dbReference>
<organism evidence="3 4">
    <name type="scientific">Choanephora cucurbitarum</name>
    <dbReference type="NCBI Taxonomy" id="101091"/>
    <lineage>
        <taxon>Eukaryota</taxon>
        <taxon>Fungi</taxon>
        <taxon>Fungi incertae sedis</taxon>
        <taxon>Mucoromycota</taxon>
        <taxon>Mucoromycotina</taxon>
        <taxon>Mucoromycetes</taxon>
        <taxon>Mucorales</taxon>
        <taxon>Mucorineae</taxon>
        <taxon>Choanephoraceae</taxon>
        <taxon>Choanephoroideae</taxon>
        <taxon>Choanephora</taxon>
    </lineage>
</organism>
<keyword evidence="1" id="KW-0479">Metal-binding</keyword>
<keyword evidence="1" id="KW-0862">Zinc</keyword>
<dbReference type="SUPFAM" id="SSF57850">
    <property type="entry name" value="RING/U-box"/>
    <property type="match status" value="1"/>
</dbReference>
<dbReference type="Pfam" id="PF13639">
    <property type="entry name" value="zf-RING_2"/>
    <property type="match status" value="1"/>
</dbReference>
<dbReference type="Gene3D" id="3.30.40.10">
    <property type="entry name" value="Zinc/RING finger domain, C3HC4 (zinc finger)"/>
    <property type="match status" value="1"/>
</dbReference>
<keyword evidence="1" id="KW-0863">Zinc-finger</keyword>
<evidence type="ECO:0000256" key="1">
    <source>
        <dbReference type="PROSITE-ProRule" id="PRU00175"/>
    </source>
</evidence>
<dbReference type="InterPro" id="IPR001841">
    <property type="entry name" value="Znf_RING"/>
</dbReference>
<evidence type="ECO:0000313" key="4">
    <source>
        <dbReference type="Proteomes" id="UP000093000"/>
    </source>
</evidence>
<dbReference type="PROSITE" id="PS50089">
    <property type="entry name" value="ZF_RING_2"/>
    <property type="match status" value="1"/>
</dbReference>
<keyword evidence="4" id="KW-1185">Reference proteome</keyword>
<dbReference type="InterPro" id="IPR013083">
    <property type="entry name" value="Znf_RING/FYVE/PHD"/>
</dbReference>
<feature type="domain" description="RING-type" evidence="2">
    <location>
        <begin position="9"/>
        <end position="48"/>
    </location>
</feature>
<evidence type="ECO:0000259" key="2">
    <source>
        <dbReference type="PROSITE" id="PS50089"/>
    </source>
</evidence>
<name>A0A1C7N2J1_9FUNG</name>
<comment type="caution">
    <text evidence="3">The sequence shown here is derived from an EMBL/GenBank/DDBJ whole genome shotgun (WGS) entry which is preliminary data.</text>
</comment>
<protein>
    <recommendedName>
        <fullName evidence="2">RING-type domain-containing protein</fullName>
    </recommendedName>
</protein>
<accession>A0A1C7N2J1</accession>
<dbReference type="OrthoDB" id="8062037at2759"/>
<evidence type="ECO:0000313" key="3">
    <source>
        <dbReference type="EMBL" id="OBZ83323.1"/>
    </source>
</evidence>
<dbReference type="InParanoid" id="A0A1C7N2J1"/>
<dbReference type="AlphaFoldDB" id="A0A1C7N2J1"/>
<sequence length="222" mass="25690">MLVINPDLCTFCGELSNEETFETANCDHRFHITCLTKQLQKNIICPICPNKIVVDIQRKQANTSLGSEVKAELHRHFDIMTKEINVLIKQQLEQGQELKTIYQALCDKSQSVRPEGIWTKLTEKANKTEGLSFEDRRRLLDQLIESYHAASKALWKHVFHQFDQFHQSVQALEKDKSILIESDSIKQKINDFKKEQLALDTLYANRYLKIARICSVPACLDK</sequence>
<dbReference type="EMBL" id="LUGH01000683">
    <property type="protein sequence ID" value="OBZ83323.1"/>
    <property type="molecule type" value="Genomic_DNA"/>
</dbReference>
<reference evidence="3 4" key="1">
    <citation type="submission" date="2016-03" db="EMBL/GenBank/DDBJ databases">
        <title>Choanephora cucurbitarum.</title>
        <authorList>
            <person name="Min B."/>
            <person name="Park H."/>
            <person name="Park J.-H."/>
            <person name="Shin H.-D."/>
            <person name="Choi I.-G."/>
        </authorList>
    </citation>
    <scope>NUCLEOTIDE SEQUENCE [LARGE SCALE GENOMIC DNA]</scope>
    <source>
        <strain evidence="3 4">KUS-F28377</strain>
    </source>
</reference>
<gene>
    <name evidence="3" type="ORF">A0J61_08630</name>
</gene>
<dbReference type="Proteomes" id="UP000093000">
    <property type="component" value="Unassembled WGS sequence"/>
</dbReference>